<proteinExistence type="predicted"/>
<comment type="caution">
    <text evidence="1">The sequence shown here is derived from an EMBL/GenBank/DDBJ whole genome shotgun (WGS) entry which is preliminary data.</text>
</comment>
<sequence>MFFREIGITAIMVGCWDPPGALTHHVPFMGWLARSPDSVETAVEVWVRTTNTHCTRFYPIRSISRIFFDLAGLDIFAEDLFLPISNPLGACGINSACYHGSLLPSLLNKFAIGKL</sequence>
<organism evidence="1 2">
    <name type="scientific">Hydnum rufescens UP504</name>
    <dbReference type="NCBI Taxonomy" id="1448309"/>
    <lineage>
        <taxon>Eukaryota</taxon>
        <taxon>Fungi</taxon>
        <taxon>Dikarya</taxon>
        <taxon>Basidiomycota</taxon>
        <taxon>Agaricomycotina</taxon>
        <taxon>Agaricomycetes</taxon>
        <taxon>Cantharellales</taxon>
        <taxon>Hydnaceae</taxon>
        <taxon>Hydnum</taxon>
    </lineage>
</organism>
<keyword evidence="2" id="KW-1185">Reference proteome</keyword>
<gene>
    <name evidence="1" type="ORF">BS47DRAFT_1403255</name>
</gene>
<dbReference type="Proteomes" id="UP000886523">
    <property type="component" value="Unassembled WGS sequence"/>
</dbReference>
<protein>
    <submittedName>
        <fullName evidence="1">Uncharacterized protein</fullName>
    </submittedName>
</protein>
<accession>A0A9P6ACM9</accession>
<name>A0A9P6ACM9_9AGAM</name>
<dbReference type="AlphaFoldDB" id="A0A9P6ACM9"/>
<evidence type="ECO:0000313" key="1">
    <source>
        <dbReference type="EMBL" id="KAF9502679.1"/>
    </source>
</evidence>
<reference evidence="1" key="1">
    <citation type="journal article" date="2020" name="Nat. Commun.">
        <title>Large-scale genome sequencing of mycorrhizal fungi provides insights into the early evolution of symbiotic traits.</title>
        <authorList>
            <person name="Miyauchi S."/>
            <person name="Kiss E."/>
            <person name="Kuo A."/>
            <person name="Drula E."/>
            <person name="Kohler A."/>
            <person name="Sanchez-Garcia M."/>
            <person name="Morin E."/>
            <person name="Andreopoulos B."/>
            <person name="Barry K.W."/>
            <person name="Bonito G."/>
            <person name="Buee M."/>
            <person name="Carver A."/>
            <person name="Chen C."/>
            <person name="Cichocki N."/>
            <person name="Clum A."/>
            <person name="Culley D."/>
            <person name="Crous P.W."/>
            <person name="Fauchery L."/>
            <person name="Girlanda M."/>
            <person name="Hayes R.D."/>
            <person name="Keri Z."/>
            <person name="LaButti K."/>
            <person name="Lipzen A."/>
            <person name="Lombard V."/>
            <person name="Magnuson J."/>
            <person name="Maillard F."/>
            <person name="Murat C."/>
            <person name="Nolan M."/>
            <person name="Ohm R.A."/>
            <person name="Pangilinan J."/>
            <person name="Pereira M.F."/>
            <person name="Perotto S."/>
            <person name="Peter M."/>
            <person name="Pfister S."/>
            <person name="Riley R."/>
            <person name="Sitrit Y."/>
            <person name="Stielow J.B."/>
            <person name="Szollosi G."/>
            <person name="Zifcakova L."/>
            <person name="Stursova M."/>
            <person name="Spatafora J.W."/>
            <person name="Tedersoo L."/>
            <person name="Vaario L.M."/>
            <person name="Yamada A."/>
            <person name="Yan M."/>
            <person name="Wang P."/>
            <person name="Xu J."/>
            <person name="Bruns T."/>
            <person name="Baldrian P."/>
            <person name="Vilgalys R."/>
            <person name="Dunand C."/>
            <person name="Henrissat B."/>
            <person name="Grigoriev I.V."/>
            <person name="Hibbett D."/>
            <person name="Nagy L.G."/>
            <person name="Martin F.M."/>
        </authorList>
    </citation>
    <scope>NUCLEOTIDE SEQUENCE</scope>
    <source>
        <strain evidence="1">UP504</strain>
    </source>
</reference>
<dbReference type="EMBL" id="MU129742">
    <property type="protein sequence ID" value="KAF9502679.1"/>
    <property type="molecule type" value="Genomic_DNA"/>
</dbReference>
<evidence type="ECO:0000313" key="2">
    <source>
        <dbReference type="Proteomes" id="UP000886523"/>
    </source>
</evidence>